<proteinExistence type="predicted"/>
<protein>
    <submittedName>
        <fullName evidence="10">Type IV fimbriae expression regulatory protein PilR</fullName>
    </submittedName>
</protein>
<dbReference type="PROSITE" id="PS00676">
    <property type="entry name" value="SIGMA54_INTERACT_2"/>
    <property type="match status" value="1"/>
</dbReference>
<dbReference type="SUPFAM" id="SSF52172">
    <property type="entry name" value="CheY-like"/>
    <property type="match status" value="1"/>
</dbReference>
<dbReference type="CDD" id="cd00009">
    <property type="entry name" value="AAA"/>
    <property type="match status" value="1"/>
</dbReference>
<evidence type="ECO:0000259" key="8">
    <source>
        <dbReference type="PROSITE" id="PS50045"/>
    </source>
</evidence>
<keyword evidence="2" id="KW-0067">ATP-binding</keyword>
<organism evidence="10 11">
    <name type="scientific">Cardiobacterium hominis</name>
    <dbReference type="NCBI Taxonomy" id="2718"/>
    <lineage>
        <taxon>Bacteria</taxon>
        <taxon>Pseudomonadati</taxon>
        <taxon>Pseudomonadota</taxon>
        <taxon>Gammaproteobacteria</taxon>
        <taxon>Cardiobacteriales</taxon>
        <taxon>Cardiobacteriaceae</taxon>
        <taxon>Cardiobacterium</taxon>
    </lineage>
</organism>
<feature type="compositionally biased region" description="Low complexity" evidence="7">
    <location>
        <begin position="122"/>
        <end position="132"/>
    </location>
</feature>
<dbReference type="SMART" id="SM00382">
    <property type="entry name" value="AAA"/>
    <property type="match status" value="1"/>
</dbReference>
<evidence type="ECO:0000313" key="11">
    <source>
        <dbReference type="Proteomes" id="UP000190837"/>
    </source>
</evidence>
<dbReference type="PROSITE" id="PS50045">
    <property type="entry name" value="SIGMA54_INTERACT_4"/>
    <property type="match status" value="1"/>
</dbReference>
<feature type="domain" description="Sigma-54 factor interaction" evidence="8">
    <location>
        <begin position="153"/>
        <end position="382"/>
    </location>
</feature>
<feature type="domain" description="Response regulatory" evidence="9">
    <location>
        <begin position="3"/>
        <end position="117"/>
    </location>
</feature>
<accession>A0A1C3H324</accession>
<gene>
    <name evidence="10" type="ORF">CHUV0807_0731</name>
</gene>
<dbReference type="PANTHER" id="PTHR32071:SF100">
    <property type="entry name" value="RESPONSE REGULATOR PROTEIN PILR"/>
    <property type="match status" value="1"/>
</dbReference>
<dbReference type="GO" id="GO:0006355">
    <property type="term" value="P:regulation of DNA-templated transcription"/>
    <property type="evidence" value="ECO:0007669"/>
    <property type="project" value="InterPro"/>
</dbReference>
<evidence type="ECO:0000256" key="5">
    <source>
        <dbReference type="ARBA" id="ARBA00023163"/>
    </source>
</evidence>
<feature type="region of interest" description="Disordered" evidence="7">
    <location>
        <begin position="121"/>
        <end position="150"/>
    </location>
</feature>
<keyword evidence="4" id="KW-0238">DNA-binding</keyword>
<evidence type="ECO:0000256" key="7">
    <source>
        <dbReference type="SAM" id="MobiDB-lite"/>
    </source>
</evidence>
<reference evidence="11" key="1">
    <citation type="submission" date="2016-04" db="EMBL/GenBank/DDBJ databases">
        <authorList>
            <person name="Tagini F."/>
        </authorList>
    </citation>
    <scope>NUCLEOTIDE SEQUENCE [LARGE SCALE GENOMIC DNA]</scope>
    <source>
        <strain evidence="11">CHUV0807</strain>
    </source>
</reference>
<evidence type="ECO:0000256" key="2">
    <source>
        <dbReference type="ARBA" id="ARBA00022840"/>
    </source>
</evidence>
<evidence type="ECO:0000256" key="1">
    <source>
        <dbReference type="ARBA" id="ARBA00022741"/>
    </source>
</evidence>
<dbReference type="PANTHER" id="PTHR32071">
    <property type="entry name" value="TRANSCRIPTIONAL REGULATORY PROTEIN"/>
    <property type="match status" value="1"/>
</dbReference>
<dbReference type="FunFam" id="3.40.50.300:FF:000006">
    <property type="entry name" value="DNA-binding transcriptional regulator NtrC"/>
    <property type="match status" value="1"/>
</dbReference>
<dbReference type="Gene3D" id="1.10.10.60">
    <property type="entry name" value="Homeodomain-like"/>
    <property type="match status" value="1"/>
</dbReference>
<keyword evidence="6" id="KW-0597">Phosphoprotein</keyword>
<dbReference type="PROSITE" id="PS00688">
    <property type="entry name" value="SIGMA54_INTERACT_3"/>
    <property type="match status" value="1"/>
</dbReference>
<dbReference type="SUPFAM" id="SSF46689">
    <property type="entry name" value="Homeodomain-like"/>
    <property type="match status" value="1"/>
</dbReference>
<dbReference type="SUPFAM" id="SSF52540">
    <property type="entry name" value="P-loop containing nucleoside triphosphate hydrolases"/>
    <property type="match status" value="1"/>
</dbReference>
<dbReference type="Gene3D" id="1.10.8.60">
    <property type="match status" value="1"/>
</dbReference>
<dbReference type="GO" id="GO:0005524">
    <property type="term" value="F:ATP binding"/>
    <property type="evidence" value="ECO:0007669"/>
    <property type="project" value="UniProtKB-KW"/>
</dbReference>
<dbReference type="InterPro" id="IPR058031">
    <property type="entry name" value="AAA_lid_NorR"/>
</dbReference>
<dbReference type="PRINTS" id="PR01590">
    <property type="entry name" value="HTHFIS"/>
</dbReference>
<keyword evidence="1" id="KW-0547">Nucleotide-binding</keyword>
<dbReference type="InterPro" id="IPR001789">
    <property type="entry name" value="Sig_transdc_resp-reg_receiver"/>
</dbReference>
<feature type="compositionally biased region" description="Gly residues" evidence="7">
    <location>
        <begin position="133"/>
        <end position="146"/>
    </location>
</feature>
<dbReference type="AlphaFoldDB" id="A0A1C3H324"/>
<evidence type="ECO:0000256" key="3">
    <source>
        <dbReference type="ARBA" id="ARBA00023015"/>
    </source>
</evidence>
<dbReference type="GO" id="GO:0043565">
    <property type="term" value="F:sequence-specific DNA binding"/>
    <property type="evidence" value="ECO:0007669"/>
    <property type="project" value="InterPro"/>
</dbReference>
<dbReference type="RefSeq" id="WP_079539779.1">
    <property type="nucleotide sequence ID" value="NZ_CP171111.1"/>
</dbReference>
<evidence type="ECO:0000256" key="4">
    <source>
        <dbReference type="ARBA" id="ARBA00023125"/>
    </source>
</evidence>
<dbReference type="InterPro" id="IPR002197">
    <property type="entry name" value="HTH_Fis"/>
</dbReference>
<dbReference type="Pfam" id="PF25601">
    <property type="entry name" value="AAA_lid_14"/>
    <property type="match status" value="1"/>
</dbReference>
<dbReference type="InterPro" id="IPR002078">
    <property type="entry name" value="Sigma_54_int"/>
</dbReference>
<dbReference type="InterPro" id="IPR027417">
    <property type="entry name" value="P-loop_NTPase"/>
</dbReference>
<dbReference type="PROSITE" id="PS50110">
    <property type="entry name" value="RESPONSE_REGULATORY"/>
    <property type="match status" value="1"/>
</dbReference>
<keyword evidence="5" id="KW-0804">Transcription</keyword>
<dbReference type="InterPro" id="IPR025943">
    <property type="entry name" value="Sigma_54_int_dom_ATP-bd_2"/>
</dbReference>
<evidence type="ECO:0000259" key="9">
    <source>
        <dbReference type="PROSITE" id="PS50110"/>
    </source>
</evidence>
<dbReference type="InterPro" id="IPR011006">
    <property type="entry name" value="CheY-like_superfamily"/>
</dbReference>
<dbReference type="EMBL" id="FKLO01000031">
    <property type="protein sequence ID" value="SAM60536.1"/>
    <property type="molecule type" value="Genomic_DNA"/>
</dbReference>
<dbReference type="Proteomes" id="UP000190837">
    <property type="component" value="Unassembled WGS sequence"/>
</dbReference>
<dbReference type="SMART" id="SM00448">
    <property type="entry name" value="REC"/>
    <property type="match status" value="1"/>
</dbReference>
<dbReference type="InterPro" id="IPR009057">
    <property type="entry name" value="Homeodomain-like_sf"/>
</dbReference>
<dbReference type="GO" id="GO:0000160">
    <property type="term" value="P:phosphorelay signal transduction system"/>
    <property type="evidence" value="ECO:0007669"/>
    <property type="project" value="InterPro"/>
</dbReference>
<keyword evidence="3" id="KW-0805">Transcription regulation</keyword>
<evidence type="ECO:0000256" key="6">
    <source>
        <dbReference type="PROSITE-ProRule" id="PRU00169"/>
    </source>
</evidence>
<dbReference type="InterPro" id="IPR003593">
    <property type="entry name" value="AAA+_ATPase"/>
</dbReference>
<feature type="modified residue" description="4-aspartylphosphate" evidence="6">
    <location>
        <position position="52"/>
    </location>
</feature>
<feature type="region of interest" description="Disordered" evidence="7">
    <location>
        <begin position="403"/>
        <end position="434"/>
    </location>
</feature>
<name>A0A1C3H324_9GAMM</name>
<dbReference type="Pfam" id="PF02954">
    <property type="entry name" value="HTH_8"/>
    <property type="match status" value="1"/>
</dbReference>
<evidence type="ECO:0000313" key="10">
    <source>
        <dbReference type="EMBL" id="SAM60536.1"/>
    </source>
</evidence>
<dbReference type="Gene3D" id="3.40.50.2300">
    <property type="match status" value="1"/>
</dbReference>
<dbReference type="InterPro" id="IPR025944">
    <property type="entry name" value="Sigma_54_int_dom_CS"/>
</dbReference>
<dbReference type="Pfam" id="PF00158">
    <property type="entry name" value="Sigma54_activat"/>
    <property type="match status" value="1"/>
</dbReference>
<sequence length="509" mass="55483">MTKALILDDERDICELIEMSLMGQDITCTSVYTIKAAIKALKEDQYSFIISDIRLPDGDGLDFLSHVQKHYPGTPVCMITAHGNMDTAITALKRGAFDFINKPFDLKQLRSVCKAALKEGHSQSGGASASPAAGGGKKTAPQGGGRSSNKYELIGDAEVMQKVRAMISKVARSQAPVFIHGESGTGKEVAARSIHHQSNRSEGAFVAVNCGAIPENLVESEFFGYKKGAFTGANQDQDGLFVAANGGTLFLDEVADLPLSMQVKLLRAIQERAVRPIGGDREEAVDVRIISATHHDLARRVAENKFREDLYYRLNVIGLTMPPLRERDGDIAILAAHLLAKLARDAGYPLAHLSPAALAKLEAYPFPGNVRELENILERALTFVEGDTIEADDIHLSESRIPAEPAARPAAAPPPEPTTAAPRLPLRQRAPTADLDEEEITALEQYQPRQKDGPAIPLPNDLENYMQGLERNLLIKALEDCNYNKTKAAEKLGISFRAMRYKLKKLGID</sequence>
<dbReference type="Pfam" id="PF00072">
    <property type="entry name" value="Response_reg"/>
    <property type="match status" value="1"/>
</dbReference>
<dbReference type="Gene3D" id="3.40.50.300">
    <property type="entry name" value="P-loop containing nucleotide triphosphate hydrolases"/>
    <property type="match status" value="1"/>
</dbReference>